<protein>
    <submittedName>
        <fullName evidence="2">Uncharacterized protein</fullName>
    </submittedName>
</protein>
<feature type="coiled-coil region" evidence="1">
    <location>
        <begin position="28"/>
        <end position="76"/>
    </location>
</feature>
<dbReference type="EMBL" id="JACGCM010002114">
    <property type="protein sequence ID" value="KAF6144657.1"/>
    <property type="molecule type" value="Genomic_DNA"/>
</dbReference>
<evidence type="ECO:0000256" key="1">
    <source>
        <dbReference type="SAM" id="Coils"/>
    </source>
</evidence>
<accession>A0A7J7LPV3</accession>
<evidence type="ECO:0000313" key="3">
    <source>
        <dbReference type="Proteomes" id="UP000541444"/>
    </source>
</evidence>
<organism evidence="2 3">
    <name type="scientific">Kingdonia uniflora</name>
    <dbReference type="NCBI Taxonomy" id="39325"/>
    <lineage>
        <taxon>Eukaryota</taxon>
        <taxon>Viridiplantae</taxon>
        <taxon>Streptophyta</taxon>
        <taxon>Embryophyta</taxon>
        <taxon>Tracheophyta</taxon>
        <taxon>Spermatophyta</taxon>
        <taxon>Magnoliopsida</taxon>
        <taxon>Ranunculales</taxon>
        <taxon>Circaeasteraceae</taxon>
        <taxon>Kingdonia</taxon>
    </lineage>
</organism>
<keyword evidence="3" id="KW-1185">Reference proteome</keyword>
<reference evidence="2 3" key="1">
    <citation type="journal article" date="2020" name="IScience">
        <title>Genome Sequencing of the Endangered Kingdonia uniflora (Circaeasteraceae, Ranunculales) Reveals Potential Mechanisms of Evolutionary Specialization.</title>
        <authorList>
            <person name="Sun Y."/>
            <person name="Deng T."/>
            <person name="Zhang A."/>
            <person name="Moore M.J."/>
            <person name="Landis J.B."/>
            <person name="Lin N."/>
            <person name="Zhang H."/>
            <person name="Zhang X."/>
            <person name="Huang J."/>
            <person name="Zhang X."/>
            <person name="Sun H."/>
            <person name="Wang H."/>
        </authorList>
    </citation>
    <scope>NUCLEOTIDE SEQUENCE [LARGE SCALE GENOMIC DNA]</scope>
    <source>
        <strain evidence="2">TB1705</strain>
        <tissue evidence="2">Leaf</tissue>
    </source>
</reference>
<sequence>LNEHATLSLNAHETMPTRVESCGLDQRIKALNDELQMLKEDKDKVSEANIKLVEAQKEKRKKLVNVEEMNKSLEVNNNEWEVWRQLLKKARASEGVGDMGDPTFKELFDQNERFFIIT</sequence>
<evidence type="ECO:0000313" key="2">
    <source>
        <dbReference type="EMBL" id="KAF6144657.1"/>
    </source>
</evidence>
<dbReference type="Proteomes" id="UP000541444">
    <property type="component" value="Unassembled WGS sequence"/>
</dbReference>
<feature type="non-terminal residue" evidence="2">
    <location>
        <position position="1"/>
    </location>
</feature>
<keyword evidence="1" id="KW-0175">Coiled coil</keyword>
<proteinExistence type="predicted"/>
<dbReference type="AlphaFoldDB" id="A0A7J7LPV3"/>
<gene>
    <name evidence="2" type="ORF">GIB67_006149</name>
</gene>
<name>A0A7J7LPV3_9MAGN</name>
<comment type="caution">
    <text evidence="2">The sequence shown here is derived from an EMBL/GenBank/DDBJ whole genome shotgun (WGS) entry which is preliminary data.</text>
</comment>